<dbReference type="Gene3D" id="3.90.1200.10">
    <property type="match status" value="1"/>
</dbReference>
<feature type="domain" description="Aminoglycoside phosphotransferase" evidence="1">
    <location>
        <begin position="21"/>
        <end position="259"/>
    </location>
</feature>
<gene>
    <name evidence="2" type="ORF">QO014_000180</name>
</gene>
<dbReference type="InterPro" id="IPR051678">
    <property type="entry name" value="AGP_Transferase"/>
</dbReference>
<sequence>METERIAEALSPLALGRILAIKEMAGGQSPIYKIEFASGLAVILKGYPDGDPYLSSPDKDAFALAQLADFRGPISRQLLSDTSKQRLPFCFAVTNYLPGMPTGSFLKHPDIASMYRQIGSLLRSLHSVAMPAYGSFDGQGIVAPVSSNAAYVGGWIEHTFERFSAMGADAMLTKRLREAVEERFEAVVPHSKGAAFCHDDLHPNNVLAVENQDGTLTLSGLIDFGNARAADPVSDLAKCLFCSEHDAPGSSPHILDGYGPIDHPAPKAALEYYTLLHRMVMWWWLRHVGTIRTPDTPTTLIDDLWNACGVGVAEAR</sequence>
<dbReference type="InterPro" id="IPR002575">
    <property type="entry name" value="Aminoglycoside_PTrfase"/>
</dbReference>
<evidence type="ECO:0000313" key="2">
    <source>
        <dbReference type="EMBL" id="MDQ0435810.1"/>
    </source>
</evidence>
<dbReference type="Proteomes" id="UP001241603">
    <property type="component" value="Unassembled WGS sequence"/>
</dbReference>
<protein>
    <submittedName>
        <fullName evidence="2">Aminoglycoside phosphotransferase (APT) family kinase protein</fullName>
    </submittedName>
</protein>
<proteinExistence type="predicted"/>
<dbReference type="PANTHER" id="PTHR21310:SF15">
    <property type="entry name" value="AMINOGLYCOSIDE PHOSPHOTRANSFERASE DOMAIN-CONTAINING PROTEIN"/>
    <property type="match status" value="1"/>
</dbReference>
<keyword evidence="2" id="KW-0418">Kinase</keyword>
<comment type="caution">
    <text evidence="2">The sequence shown here is derived from an EMBL/GenBank/DDBJ whole genome shotgun (WGS) entry which is preliminary data.</text>
</comment>
<keyword evidence="3" id="KW-1185">Reference proteome</keyword>
<dbReference type="InterPro" id="IPR011009">
    <property type="entry name" value="Kinase-like_dom_sf"/>
</dbReference>
<evidence type="ECO:0000259" key="1">
    <source>
        <dbReference type="Pfam" id="PF01636"/>
    </source>
</evidence>
<dbReference type="SUPFAM" id="SSF56112">
    <property type="entry name" value="Protein kinase-like (PK-like)"/>
    <property type="match status" value="1"/>
</dbReference>
<evidence type="ECO:0000313" key="3">
    <source>
        <dbReference type="Proteomes" id="UP001241603"/>
    </source>
</evidence>
<dbReference type="GO" id="GO:0016301">
    <property type="term" value="F:kinase activity"/>
    <property type="evidence" value="ECO:0007669"/>
    <property type="project" value="UniProtKB-KW"/>
</dbReference>
<organism evidence="2 3">
    <name type="scientific">Kaistia dalseonensis</name>
    <dbReference type="NCBI Taxonomy" id="410840"/>
    <lineage>
        <taxon>Bacteria</taxon>
        <taxon>Pseudomonadati</taxon>
        <taxon>Pseudomonadota</taxon>
        <taxon>Alphaproteobacteria</taxon>
        <taxon>Hyphomicrobiales</taxon>
        <taxon>Kaistiaceae</taxon>
        <taxon>Kaistia</taxon>
    </lineage>
</organism>
<reference evidence="2 3" key="1">
    <citation type="submission" date="2023-07" db="EMBL/GenBank/DDBJ databases">
        <title>Genomic Encyclopedia of Type Strains, Phase IV (KMG-IV): sequencing the most valuable type-strain genomes for metagenomic binning, comparative biology and taxonomic classification.</title>
        <authorList>
            <person name="Goeker M."/>
        </authorList>
    </citation>
    <scope>NUCLEOTIDE SEQUENCE [LARGE SCALE GENOMIC DNA]</scope>
    <source>
        <strain evidence="2 3">B6-8</strain>
    </source>
</reference>
<name>A0ABU0H0I2_9HYPH</name>
<dbReference type="Pfam" id="PF01636">
    <property type="entry name" value="APH"/>
    <property type="match status" value="1"/>
</dbReference>
<dbReference type="EMBL" id="JAUSVO010000001">
    <property type="protein sequence ID" value="MDQ0435810.1"/>
    <property type="molecule type" value="Genomic_DNA"/>
</dbReference>
<dbReference type="PANTHER" id="PTHR21310">
    <property type="entry name" value="AMINOGLYCOSIDE PHOSPHOTRANSFERASE-RELATED-RELATED"/>
    <property type="match status" value="1"/>
</dbReference>
<keyword evidence="2" id="KW-0808">Transferase</keyword>
<dbReference type="RefSeq" id="WP_266346768.1">
    <property type="nucleotide sequence ID" value="NZ_JAPKNG010000001.1"/>
</dbReference>
<accession>A0ABU0H0I2</accession>